<feature type="compositionally biased region" description="Polar residues" evidence="1">
    <location>
        <begin position="311"/>
        <end position="335"/>
    </location>
</feature>
<accession>A0A0C3Q1I9</accession>
<dbReference type="HOGENOM" id="CLU_490189_0_0_1"/>
<evidence type="ECO:0000313" key="3">
    <source>
        <dbReference type="Proteomes" id="UP000054248"/>
    </source>
</evidence>
<reference evidence="3" key="2">
    <citation type="submission" date="2015-01" db="EMBL/GenBank/DDBJ databases">
        <title>Evolutionary Origins and Diversification of the Mycorrhizal Mutualists.</title>
        <authorList>
            <consortium name="DOE Joint Genome Institute"/>
            <consortium name="Mycorrhizal Genomics Consortium"/>
            <person name="Kohler A."/>
            <person name="Kuo A."/>
            <person name="Nagy L.G."/>
            <person name="Floudas D."/>
            <person name="Copeland A."/>
            <person name="Barry K.W."/>
            <person name="Cichocki N."/>
            <person name="Veneault-Fourrey C."/>
            <person name="LaButti K."/>
            <person name="Lindquist E.A."/>
            <person name="Lipzen A."/>
            <person name="Lundell T."/>
            <person name="Morin E."/>
            <person name="Murat C."/>
            <person name="Riley R."/>
            <person name="Ohm R."/>
            <person name="Sun H."/>
            <person name="Tunlid A."/>
            <person name="Henrissat B."/>
            <person name="Grigoriev I.V."/>
            <person name="Hibbett D.S."/>
            <person name="Martin F."/>
        </authorList>
    </citation>
    <scope>NUCLEOTIDE SEQUENCE [LARGE SCALE GENOMIC DNA]</scope>
    <source>
        <strain evidence="3">MUT 4182</strain>
    </source>
</reference>
<dbReference type="OrthoDB" id="3270756at2759"/>
<feature type="region of interest" description="Disordered" evidence="1">
    <location>
        <begin position="82"/>
        <end position="113"/>
    </location>
</feature>
<protein>
    <submittedName>
        <fullName evidence="2">Uncharacterized protein</fullName>
    </submittedName>
</protein>
<evidence type="ECO:0000313" key="2">
    <source>
        <dbReference type="EMBL" id="KIO16436.1"/>
    </source>
</evidence>
<gene>
    <name evidence="2" type="ORF">M407DRAFT_33915</name>
</gene>
<dbReference type="SUPFAM" id="SSF46774">
    <property type="entry name" value="ARID-like"/>
    <property type="match status" value="1"/>
</dbReference>
<feature type="compositionally biased region" description="Pro residues" evidence="1">
    <location>
        <begin position="299"/>
        <end position="308"/>
    </location>
</feature>
<feature type="region of interest" description="Disordered" evidence="1">
    <location>
        <begin position="293"/>
        <end position="337"/>
    </location>
</feature>
<dbReference type="InterPro" id="IPR036431">
    <property type="entry name" value="ARID_dom_sf"/>
</dbReference>
<dbReference type="GO" id="GO:0003677">
    <property type="term" value="F:DNA binding"/>
    <property type="evidence" value="ECO:0007669"/>
    <property type="project" value="InterPro"/>
</dbReference>
<dbReference type="EMBL" id="KN823566">
    <property type="protein sequence ID" value="KIO16436.1"/>
    <property type="molecule type" value="Genomic_DNA"/>
</dbReference>
<reference evidence="2 3" key="1">
    <citation type="submission" date="2014-04" db="EMBL/GenBank/DDBJ databases">
        <authorList>
            <consortium name="DOE Joint Genome Institute"/>
            <person name="Kuo A."/>
            <person name="Girlanda M."/>
            <person name="Perotto S."/>
            <person name="Kohler A."/>
            <person name="Nagy L.G."/>
            <person name="Floudas D."/>
            <person name="Copeland A."/>
            <person name="Barry K.W."/>
            <person name="Cichocki N."/>
            <person name="Veneault-Fourrey C."/>
            <person name="LaButti K."/>
            <person name="Lindquist E.A."/>
            <person name="Lipzen A."/>
            <person name="Lundell T."/>
            <person name="Morin E."/>
            <person name="Murat C."/>
            <person name="Sun H."/>
            <person name="Tunlid A."/>
            <person name="Henrissat B."/>
            <person name="Grigoriev I.V."/>
            <person name="Hibbett D.S."/>
            <person name="Martin F."/>
            <person name="Nordberg H.P."/>
            <person name="Cantor M.N."/>
            <person name="Hua S.X."/>
        </authorList>
    </citation>
    <scope>NUCLEOTIDE SEQUENCE [LARGE SCALE GENOMIC DNA]</scope>
    <source>
        <strain evidence="2 3">MUT 4182</strain>
    </source>
</reference>
<evidence type="ECO:0000256" key="1">
    <source>
        <dbReference type="SAM" id="MobiDB-lite"/>
    </source>
</evidence>
<name>A0A0C3Q1I9_9AGAM</name>
<organism evidence="2 3">
    <name type="scientific">Tulasnella calospora MUT 4182</name>
    <dbReference type="NCBI Taxonomy" id="1051891"/>
    <lineage>
        <taxon>Eukaryota</taxon>
        <taxon>Fungi</taxon>
        <taxon>Dikarya</taxon>
        <taxon>Basidiomycota</taxon>
        <taxon>Agaricomycotina</taxon>
        <taxon>Agaricomycetes</taxon>
        <taxon>Cantharellales</taxon>
        <taxon>Tulasnellaceae</taxon>
        <taxon>Tulasnella</taxon>
    </lineage>
</organism>
<dbReference type="Proteomes" id="UP000054248">
    <property type="component" value="Unassembled WGS sequence"/>
</dbReference>
<feature type="compositionally biased region" description="Pro residues" evidence="1">
    <location>
        <begin position="95"/>
        <end position="113"/>
    </location>
</feature>
<keyword evidence="3" id="KW-1185">Reference proteome</keyword>
<dbReference type="AlphaFoldDB" id="A0A0C3Q1I9"/>
<sequence length="556" mass="61444">MDANHITFQGIDNSEYERFIKDIRKRARNAGKSRDNDWIIDLVSNYITGPALRWYVQLDPDISEDWGKLQIAMIDRWSESGPIGEGRASSDILPSLPPLAPPPENIPAPAPASAPAPAPSIIAAMSSLNLDETKIGRIRVNCPGSETMYIPSSLTQVFGSMVFTTCNDKSKALNVEITQGCVHHPREIKLLNSPDRRKFLGIAQEGRGRLGEGSTEQALLVTTDWAGSSAPRAAVLRTEVWSLCPFDSTIRALWQADGSEFLLKPILSNATKRIIFVSNVAAYRAVNQKAKYPEVPQQELPPQPPPEPTETHSNQPKQILQTSPQTNQLPQSSPANKPMQFHDFFARAFNGWLVMRGLTLEPPRVDGRGVELHKLFPMVGALGGCRARLAIAQFPLRKQQQPHRLLGAGLQQTPQMDQTLDAAQQNEALVQNQPDMASPPQTRETQPQATVLLLPGLSVHLGQIDEAQMKIRAAIGRFHDKRSNYSSINLSHEQGILLEQSIHHVVLVSAQAEILHEEPEKRLIFGLGDLNTYRNHLTTFLMGVNSLQGQAIALQN</sequence>
<proteinExistence type="predicted"/>